<proteinExistence type="predicted"/>
<dbReference type="AlphaFoldDB" id="A0A4Y3PLW2"/>
<dbReference type="Proteomes" id="UP000316882">
    <property type="component" value="Unassembled WGS sequence"/>
</dbReference>
<reference evidence="1 2" key="1">
    <citation type="submission" date="2019-06" db="EMBL/GenBank/DDBJ databases">
        <title>Whole genome shotgun sequence of Brevibacillus parabrevis NBRC 12334.</title>
        <authorList>
            <person name="Hosoyama A."/>
            <person name="Uohara A."/>
            <person name="Ohji S."/>
            <person name="Ichikawa N."/>
        </authorList>
    </citation>
    <scope>NUCLEOTIDE SEQUENCE [LARGE SCALE GENOMIC DNA]</scope>
    <source>
        <strain evidence="1 2">NBRC 12334</strain>
    </source>
</reference>
<accession>A0A4Y3PLW2</accession>
<dbReference type="EMBL" id="BJMH01000004">
    <property type="protein sequence ID" value="GEB31421.1"/>
    <property type="molecule type" value="Genomic_DNA"/>
</dbReference>
<protein>
    <submittedName>
        <fullName evidence="1">Uncharacterized protein</fullName>
    </submittedName>
</protein>
<name>A0A4Y3PLW2_BREPA</name>
<evidence type="ECO:0000313" key="1">
    <source>
        <dbReference type="EMBL" id="GEB31421.1"/>
    </source>
</evidence>
<keyword evidence="2" id="KW-1185">Reference proteome</keyword>
<dbReference type="STRING" id="54914.AV540_09425"/>
<comment type="caution">
    <text evidence="1">The sequence shown here is derived from an EMBL/GenBank/DDBJ whole genome shotgun (WGS) entry which is preliminary data.</text>
</comment>
<organism evidence="1 2">
    <name type="scientific">Brevibacillus parabrevis</name>
    <dbReference type="NCBI Taxonomy" id="54914"/>
    <lineage>
        <taxon>Bacteria</taxon>
        <taxon>Bacillati</taxon>
        <taxon>Bacillota</taxon>
        <taxon>Bacilli</taxon>
        <taxon>Bacillales</taxon>
        <taxon>Paenibacillaceae</taxon>
        <taxon>Brevibacillus</taxon>
    </lineage>
</organism>
<sequence length="174" mass="19483">MYPGKMNEKEQQIMQKMKSAIATVTGIVILAQLSASAAAWQGMEMGKRAIHTMIKQASEKVHNRYEAAGITDPVAFEAFFRKLQEAVQAGDKRQVAKKVHFPLRINKDGSSRYIRDEQQFLAEYDQIFSDKVKKALLAQNVQETFVNAEGVMVGNGELWLGQIGGKYVLFAVNE</sequence>
<evidence type="ECO:0000313" key="2">
    <source>
        <dbReference type="Proteomes" id="UP000316882"/>
    </source>
</evidence>
<dbReference type="RefSeq" id="WP_233454065.1">
    <property type="nucleotide sequence ID" value="NZ_BJMH01000004.1"/>
</dbReference>
<gene>
    <name evidence="1" type="ORF">BPA01_10010</name>
</gene>